<dbReference type="OrthoDB" id="9808166at2"/>
<dbReference type="RefSeq" id="WP_130842505.1">
    <property type="nucleotide sequence ID" value="NZ_SIJL01000017.1"/>
</dbReference>
<evidence type="ECO:0000313" key="1">
    <source>
        <dbReference type="EMBL" id="TBH16536.1"/>
    </source>
</evidence>
<proteinExistence type="predicted"/>
<reference evidence="1 2" key="1">
    <citation type="submission" date="2019-02" db="EMBL/GenBank/DDBJ databases">
        <title>Thermus sp. a novel from hot spring.</title>
        <authorList>
            <person name="Zhao Z."/>
        </authorList>
    </citation>
    <scope>NUCLEOTIDE SEQUENCE [LARGE SCALE GENOMIC DNA]</scope>
    <source>
        <strain evidence="1 2">CFH 72773T</strain>
    </source>
</reference>
<gene>
    <name evidence="1" type="ORF">ETP66_10150</name>
</gene>
<dbReference type="AlphaFoldDB" id="A0A4Q9AYK6"/>
<evidence type="ECO:0000313" key="2">
    <source>
        <dbReference type="Proteomes" id="UP000292858"/>
    </source>
</evidence>
<name>A0A4Q9AYK6_9DEIN</name>
<sequence length="74" mass="8048">MRVGLLHPKGDLDLSLPLPHAWEEVEHDLGLGTVLEAMAEGDAYLLEVVRKVLAQGLALDPAAIPHRFRKAISS</sequence>
<dbReference type="Proteomes" id="UP000292858">
    <property type="component" value="Unassembled WGS sequence"/>
</dbReference>
<dbReference type="EMBL" id="SIJL01000017">
    <property type="protein sequence ID" value="TBH16536.1"/>
    <property type="molecule type" value="Genomic_DNA"/>
</dbReference>
<protein>
    <submittedName>
        <fullName evidence="1">Uncharacterized protein</fullName>
    </submittedName>
</protein>
<accession>A0A4Q9AYK6</accession>
<keyword evidence="2" id="KW-1185">Reference proteome</keyword>
<comment type="caution">
    <text evidence="1">The sequence shown here is derived from an EMBL/GenBank/DDBJ whole genome shotgun (WGS) entry which is preliminary data.</text>
</comment>
<organism evidence="1 2">
    <name type="scientific">Thermus thermamylovorans</name>
    <dbReference type="NCBI Taxonomy" id="2509362"/>
    <lineage>
        <taxon>Bacteria</taxon>
        <taxon>Thermotogati</taxon>
        <taxon>Deinococcota</taxon>
        <taxon>Deinococci</taxon>
        <taxon>Thermales</taxon>
        <taxon>Thermaceae</taxon>
        <taxon>Thermus</taxon>
    </lineage>
</organism>